<dbReference type="Proteomes" id="UP001213623">
    <property type="component" value="Chromosome 3"/>
</dbReference>
<sequence>MRPCGIASAPLDVLRTSTDADAYTVSTTPEASCSADDASLSLPPSHAVQAAACAVSLLGPSSLALARVLASRTQLELCLVGSDTSASSLHFTFPAPILPQVGLWEDARSSDLHVLAVTGAGYVYRLCIPIACLLRNTLLPLHWAHEHRLDHLAELGPAAAAATTVYVVDAGLLLVACVDGTLLRVQQSYVQGHGFDGAWHEAVLSPASFSLRRLFARTPSSGEPAAAPTHALAIASHVRESDTALAFCVCRDRKLRVWNVATDTLVRTVALPASSSEAPMLDAAAAPHLALFYPNDGVHSLYVIVYVPGANACLAAYGVELEDSSSWSGGVGEVALVWTRLCDARSQAPDTELRDMQVAPSSGAAAGRLWLLWHTSGAPLLQTTLVTGTRAAPSGTAPLVLGHDDEPWTWMAPYAPYAPLHGPELEAALAQRTEPPAALFLARLCEPGRFSTSTLHAALAQEGIHVPIHEMARPHLAARMAASLAPSSEAWLRFTRRVEQLDCAERWPLRLCLAGPHPWVVSRHALGAVHATPPGVWLGALAQRLAAAASHPDRPGARRTGETASSEYADVVNGLGRKPNDALEPVRAGGAHLLQCATLAAEALGSLGARAPRLMDAALERRVPIRDVVRVPSSIQTRCAQLVRDMGAEIFVREAERLVALWEESATTPTGLAATTAVALAALLHTRLQGLRALLLLLSIMTDVPALSAVRTRAWDAWRDVRARYTLAMASSAQPPYALLLHEALEAHVPWDTDVVSLCAALLPRMPSAVEACLASWDDALSRWLWAQAKARVGHAHAAWEGWASAAPSILAMTAPPSTLFPATIAEAPTPATRRFYYWREAATCVETAVDVSYRCYEQSLQALEDGAQVPEADAREVWTQAVRAQLALHLYEAASASVLAMPWDELRTASLTALVTALCEASEVGTLLRLDLLEWQPHVERTLSFQARHASPLAHPPYFHVLYAYHLSRGDYKSAAASMYQHAHRVRALAASDETKAREWAVCQAQSFLAAINALALLPPAHAWFADAPAEAETEAEAKPPRDALLMRTEPPRARALQGHVTQYLPRRAPPLAIVQLADVRREYHALLMRLELMRIYPELAHPSTPWRAEEAVHLFVVNDDMDAACTAAQQLGLPLDSVVDVLAQKCLALERAFRARTEAQRQGPDAADDAVGQALVGLRWDDEEAAEPEAAFLQRSARAVSWPGRAHERAWRYLLLQLDMATPVDALRYRRIVAERLVGANAWDLAPPSFAQWFHTHAPDVLLRVWMRAGALEEALRFCLDVLVARKPPVCVPYTLMDSVLSAAESIPEHAARAAELREALRAHSAARAPPVRRTAAAVGGL</sequence>
<dbReference type="InterPro" id="IPR059141">
    <property type="entry name" value="Beta-prop_Nup120_160"/>
</dbReference>
<evidence type="ECO:0000259" key="4">
    <source>
        <dbReference type="Pfam" id="PF11715"/>
    </source>
</evidence>
<evidence type="ECO:0000259" key="5">
    <source>
        <dbReference type="Pfam" id="PF23354"/>
    </source>
</evidence>
<organism evidence="6 7">
    <name type="scientific">Malassezia nana</name>
    <dbReference type="NCBI Taxonomy" id="180528"/>
    <lineage>
        <taxon>Eukaryota</taxon>
        <taxon>Fungi</taxon>
        <taxon>Dikarya</taxon>
        <taxon>Basidiomycota</taxon>
        <taxon>Ustilaginomycotina</taxon>
        <taxon>Malasseziomycetes</taxon>
        <taxon>Malasseziales</taxon>
        <taxon>Malasseziaceae</taxon>
        <taxon>Malassezia</taxon>
    </lineage>
</organism>
<comment type="subcellular location">
    <subcellularLocation>
        <location evidence="1">Nucleus</location>
    </subcellularLocation>
</comment>
<proteinExistence type="predicted"/>
<dbReference type="EMBL" id="CP119894">
    <property type="protein sequence ID" value="WFD26932.1"/>
    <property type="molecule type" value="Genomic_DNA"/>
</dbReference>
<name>A0AAF0J2E2_9BASI</name>
<protein>
    <recommendedName>
        <fullName evidence="8">Nuclear pore complex protein Nup160</fullName>
    </recommendedName>
</protein>
<feature type="domain" description="Nucleoporin Nup120/160 beta-propeller" evidence="4">
    <location>
        <begin position="65"/>
        <end position="460"/>
    </location>
</feature>
<evidence type="ECO:0000256" key="2">
    <source>
        <dbReference type="ARBA" id="ARBA00022448"/>
    </source>
</evidence>
<accession>A0AAF0J2E2</accession>
<dbReference type="InterPro" id="IPR021717">
    <property type="entry name" value="Nucleoporin_Nup160"/>
</dbReference>
<evidence type="ECO:0000256" key="3">
    <source>
        <dbReference type="ARBA" id="ARBA00023242"/>
    </source>
</evidence>
<feature type="domain" description="NUP160 middle TPR" evidence="5">
    <location>
        <begin position="872"/>
        <end position="1018"/>
    </location>
</feature>
<keyword evidence="3" id="KW-0539">Nucleus</keyword>
<dbReference type="PANTHER" id="PTHR21286">
    <property type="entry name" value="NUCLEAR PORE COMPLEX PROTEIN NUP160"/>
    <property type="match status" value="1"/>
</dbReference>
<keyword evidence="2" id="KW-0813">Transport</keyword>
<evidence type="ECO:0000313" key="6">
    <source>
        <dbReference type="EMBL" id="WFD26932.1"/>
    </source>
</evidence>
<dbReference type="PANTHER" id="PTHR21286:SF0">
    <property type="entry name" value="NUCLEAR PORE COMPLEX PROTEIN NUP160"/>
    <property type="match status" value="1"/>
</dbReference>
<evidence type="ECO:0008006" key="8">
    <source>
        <dbReference type="Google" id="ProtNLM"/>
    </source>
</evidence>
<dbReference type="InterPro" id="IPR056535">
    <property type="entry name" value="TPR_NUP160_M"/>
</dbReference>
<dbReference type="GO" id="GO:0005643">
    <property type="term" value="C:nuclear pore"/>
    <property type="evidence" value="ECO:0007669"/>
    <property type="project" value="UniProtKB-ARBA"/>
</dbReference>
<dbReference type="Pfam" id="PF23354">
    <property type="entry name" value="TPR_NUP160_120_M"/>
    <property type="match status" value="1"/>
</dbReference>
<dbReference type="Pfam" id="PF11715">
    <property type="entry name" value="Beta-prop_Nup120_160"/>
    <property type="match status" value="1"/>
</dbReference>
<evidence type="ECO:0000313" key="7">
    <source>
        <dbReference type="Proteomes" id="UP001213623"/>
    </source>
</evidence>
<evidence type="ECO:0000256" key="1">
    <source>
        <dbReference type="ARBA" id="ARBA00004123"/>
    </source>
</evidence>
<keyword evidence="7" id="KW-1185">Reference proteome</keyword>
<gene>
    <name evidence="6" type="ORF">MNAN1_001921</name>
</gene>
<reference evidence="6" key="1">
    <citation type="submission" date="2023-03" db="EMBL/GenBank/DDBJ databases">
        <title>Mating type loci evolution in Malassezia.</title>
        <authorList>
            <person name="Coelho M.A."/>
        </authorList>
    </citation>
    <scope>NUCLEOTIDE SEQUENCE</scope>
    <source>
        <strain evidence="6">CBS 9557</strain>
    </source>
</reference>
<dbReference type="GO" id="GO:0017056">
    <property type="term" value="F:structural constituent of nuclear pore"/>
    <property type="evidence" value="ECO:0007669"/>
    <property type="project" value="TreeGrafter"/>
</dbReference>